<protein>
    <submittedName>
        <fullName evidence="1">Uncharacterized protein</fullName>
    </submittedName>
</protein>
<dbReference type="Pfam" id="PF16224">
    <property type="entry name" value="DUF4883"/>
    <property type="match status" value="1"/>
</dbReference>
<dbReference type="AlphaFoldDB" id="A0A1L5F731"/>
<proteinExistence type="predicted"/>
<dbReference type="Proteomes" id="UP000184604">
    <property type="component" value="Chromosome"/>
</dbReference>
<accession>A0A1L5F731</accession>
<reference evidence="1 2" key="1">
    <citation type="submission" date="2016-12" db="EMBL/GenBank/DDBJ databases">
        <title>Complete genome sequence of Clostridium kluyveri JZZ isolated from the pit mud of a Chinese flavor liquor-making factory.</title>
        <authorList>
            <person name="Wang Y."/>
        </authorList>
    </citation>
    <scope>NUCLEOTIDE SEQUENCE [LARGE SCALE GENOMIC DNA]</scope>
    <source>
        <strain evidence="1 2">JZZ</strain>
    </source>
</reference>
<dbReference type="CDD" id="cd15786">
    <property type="entry name" value="CPF_1278_like"/>
    <property type="match status" value="1"/>
</dbReference>
<dbReference type="InterPro" id="IPR032619">
    <property type="entry name" value="DUF4883"/>
</dbReference>
<evidence type="ECO:0000313" key="1">
    <source>
        <dbReference type="EMBL" id="APM38650.1"/>
    </source>
</evidence>
<dbReference type="OrthoDB" id="1937023at2"/>
<gene>
    <name evidence="1" type="ORF">BS101_07775</name>
</gene>
<sequence>MKKFLLILIPVIFLAGLSYKLNNDIFNPRKPNNFYYTNLLAKNLTLSSPLKCTMEENNFHDEINLDKDNIVDIKNMLSSLKKKNFITKPKDLPEKSPYRITFTFNKEKLLIDIYNEKYVCIYPWDGEYPMDYVDISDIPASLNLYYLGKYLFKQY</sequence>
<dbReference type="EMBL" id="CP018335">
    <property type="protein sequence ID" value="APM38650.1"/>
    <property type="molecule type" value="Genomic_DNA"/>
</dbReference>
<evidence type="ECO:0000313" key="2">
    <source>
        <dbReference type="Proteomes" id="UP000184604"/>
    </source>
</evidence>
<name>A0A1L5F731_CLOKL</name>
<dbReference type="Gene3D" id="3.30.1490.410">
    <property type="entry name" value="Uncharacterised protein PF16224, DUF4883"/>
    <property type="match status" value="1"/>
</dbReference>
<dbReference type="RefSeq" id="WP_073538316.1">
    <property type="nucleotide sequence ID" value="NZ_CP018335.1"/>
</dbReference>
<organism evidence="1 2">
    <name type="scientific">Clostridium kluyveri</name>
    <dbReference type="NCBI Taxonomy" id="1534"/>
    <lineage>
        <taxon>Bacteria</taxon>
        <taxon>Bacillati</taxon>
        <taxon>Bacillota</taxon>
        <taxon>Clostridia</taxon>
        <taxon>Eubacteriales</taxon>
        <taxon>Clostridiaceae</taxon>
        <taxon>Clostridium</taxon>
    </lineage>
</organism>